<sequence>MAAYPNVNMANQYARDVVDGKILVCRWVRLACQRHLDDLSLAKNKSWPYRFDKDLAERFCRFSQLMPHTKGEWARKKLRITLEPWQLFIFCCIYGWVRKKDKYRRFTEAYIEVPRKNGKSLIAACVGMYMFCADGEYAAEVYCGATTEKQAWKVFEPALKMAQKLPALRKKFSILPWAKKMTRPDGSVFEPVIGDPGDGDSPSCSIIDEYHEHATDALYTTMTTGMGAREQPLTLIITTGGFDIQSPCYDKRAQILEILEKIRSGGENDRIFGIVYTLDEGDDWTKPEMLEKANPNIGVSVKREFLLGKQQLGISTPSQTNKIKVKHFNLWVTAKTAYYNMEHWKAAEDKTLRLEDFRGESCYVGVDLASKVDLCCACPVFWREINGKTHYYCVSPMFWAPEDTINSTDSGKRRTAERYQSFVNQKALIPGDGAEVDFRMILENIIKLRETVGILGVPIDPDGATGISHAMMEEELNPVTIGQNFTNFSAPMKELEAALASGRFHHDGNQVMTWCIRNVVGGHYTGSDDRVRPLKEGYENKIDGAISLIMAIGRIQLSAGEEQESAYDRYGITC</sequence>
<gene>
    <name evidence="3" type="ORF">G9B49_005192</name>
</gene>
<reference evidence="3" key="2">
    <citation type="submission" date="2020-02" db="EMBL/GenBank/DDBJ databases">
        <authorList>
            <consortium name="NCBI Pathogen Detection Project"/>
        </authorList>
    </citation>
    <scope>NUCLEOTIDE SEQUENCE</scope>
    <source>
        <strain evidence="3">MA.03-3818</strain>
    </source>
</reference>
<evidence type="ECO:0000313" key="3">
    <source>
        <dbReference type="EMBL" id="HAF1616135.1"/>
    </source>
</evidence>
<comment type="caution">
    <text evidence="3">The sequence shown here is derived from an EMBL/GenBank/DDBJ whole genome shotgun (WGS) entry which is preliminary data.</text>
</comment>
<accession>A0A742ZKV0</accession>
<dbReference type="AlphaFoldDB" id="A0A742ZKV0"/>
<dbReference type="PANTHER" id="PTHR41287">
    <property type="match status" value="1"/>
</dbReference>
<dbReference type="Pfam" id="PF03354">
    <property type="entry name" value="TerL_ATPase"/>
    <property type="match status" value="1"/>
</dbReference>
<dbReference type="PANTHER" id="PTHR41287:SF1">
    <property type="entry name" value="PROTEIN YMFN"/>
    <property type="match status" value="1"/>
</dbReference>
<dbReference type="Pfam" id="PF20441">
    <property type="entry name" value="TerL_nuclease"/>
    <property type="match status" value="1"/>
</dbReference>
<dbReference type="Gene3D" id="3.40.50.300">
    <property type="entry name" value="P-loop containing nucleotide triphosphate hydrolases"/>
    <property type="match status" value="1"/>
</dbReference>
<feature type="domain" description="Terminase large subunit-like endonuclease" evidence="2">
    <location>
        <begin position="268"/>
        <end position="556"/>
    </location>
</feature>
<dbReference type="InterPro" id="IPR046462">
    <property type="entry name" value="TerL_nuclease"/>
</dbReference>
<dbReference type="GO" id="GO:0004519">
    <property type="term" value="F:endonuclease activity"/>
    <property type="evidence" value="ECO:0007669"/>
    <property type="project" value="InterPro"/>
</dbReference>
<evidence type="ECO:0000259" key="1">
    <source>
        <dbReference type="Pfam" id="PF03354"/>
    </source>
</evidence>
<dbReference type="EMBL" id="DAAUKO010000021">
    <property type="protein sequence ID" value="HAF1616135.1"/>
    <property type="molecule type" value="Genomic_DNA"/>
</dbReference>
<dbReference type="InterPro" id="IPR005021">
    <property type="entry name" value="Terminase_largesu-like"/>
</dbReference>
<protein>
    <submittedName>
        <fullName evidence="3">Terminase large subunit</fullName>
    </submittedName>
</protein>
<organism evidence="3">
    <name type="scientific">Salmonella enterica</name>
    <name type="common">Salmonella choleraesuis</name>
    <dbReference type="NCBI Taxonomy" id="28901"/>
    <lineage>
        <taxon>Bacteria</taxon>
        <taxon>Pseudomonadati</taxon>
        <taxon>Pseudomonadota</taxon>
        <taxon>Gammaproteobacteria</taxon>
        <taxon>Enterobacterales</taxon>
        <taxon>Enterobacteriaceae</taxon>
        <taxon>Salmonella</taxon>
    </lineage>
</organism>
<evidence type="ECO:0000259" key="2">
    <source>
        <dbReference type="Pfam" id="PF20441"/>
    </source>
</evidence>
<dbReference type="InterPro" id="IPR046461">
    <property type="entry name" value="TerL_ATPase"/>
</dbReference>
<reference evidence="3" key="1">
    <citation type="journal article" date="2018" name="Genome Biol.">
        <title>SKESA: strategic k-mer extension for scrupulous assemblies.</title>
        <authorList>
            <person name="Souvorov A."/>
            <person name="Agarwala R."/>
            <person name="Lipman D.J."/>
        </authorList>
    </citation>
    <scope>NUCLEOTIDE SEQUENCE</scope>
    <source>
        <strain evidence="3">MA.03-3818</strain>
    </source>
</reference>
<feature type="domain" description="Terminase large subunit-like ATPase" evidence="1">
    <location>
        <begin position="84"/>
        <end position="254"/>
    </location>
</feature>
<name>A0A742ZKV0_SALER</name>
<proteinExistence type="predicted"/>
<dbReference type="InterPro" id="IPR027417">
    <property type="entry name" value="P-loop_NTPase"/>
</dbReference>